<dbReference type="SUPFAM" id="SSF53448">
    <property type="entry name" value="Nucleotide-diphospho-sugar transferases"/>
    <property type="match status" value="1"/>
</dbReference>
<dbReference type="Gene3D" id="3.90.550.10">
    <property type="entry name" value="Spore Coat Polysaccharide Biosynthesis Protein SpsA, Chain A"/>
    <property type="match status" value="1"/>
</dbReference>
<dbReference type="PANTHER" id="PTHR43179:SF7">
    <property type="entry name" value="RHAMNOSYLTRANSFERASE WBBL"/>
    <property type="match status" value="1"/>
</dbReference>
<keyword evidence="3" id="KW-1185">Reference proteome</keyword>
<dbReference type="PANTHER" id="PTHR43179">
    <property type="entry name" value="RHAMNOSYLTRANSFERASE WBBL"/>
    <property type="match status" value="1"/>
</dbReference>
<dbReference type="Pfam" id="PF00535">
    <property type="entry name" value="Glycos_transf_2"/>
    <property type="match status" value="1"/>
</dbReference>
<gene>
    <name evidence="2" type="ORF">ROLI_036320</name>
</gene>
<dbReference type="EMBL" id="CP143423">
    <property type="protein sequence ID" value="WVX50534.1"/>
    <property type="molecule type" value="Genomic_DNA"/>
</dbReference>
<evidence type="ECO:0000313" key="3">
    <source>
        <dbReference type="Proteomes" id="UP001318682"/>
    </source>
</evidence>
<dbReference type="InterPro" id="IPR001173">
    <property type="entry name" value="Glyco_trans_2-like"/>
</dbReference>
<organism evidence="2 3">
    <name type="scientific">Roseobacter fucihabitans</name>
    <dbReference type="NCBI Taxonomy" id="1537242"/>
    <lineage>
        <taxon>Bacteria</taxon>
        <taxon>Pseudomonadati</taxon>
        <taxon>Pseudomonadota</taxon>
        <taxon>Alphaproteobacteria</taxon>
        <taxon>Rhodobacterales</taxon>
        <taxon>Roseobacteraceae</taxon>
        <taxon>Roseobacter</taxon>
    </lineage>
</organism>
<protein>
    <recommendedName>
        <fullName evidence="1">Glycosyltransferase 2-like domain-containing protein</fullName>
    </recommendedName>
</protein>
<dbReference type="InterPro" id="IPR029044">
    <property type="entry name" value="Nucleotide-diphossugar_trans"/>
</dbReference>
<reference evidence="3" key="1">
    <citation type="submission" date="2024-01" db="EMBL/GenBank/DDBJ databases">
        <title>Roseobacter fucihabitans sp. nov., isolated from the brown alga Fucus spiralis.</title>
        <authorList>
            <person name="Hahnke S."/>
            <person name="Berger M."/>
            <person name="Schlingloff A."/>
            <person name="Athale I."/>
            <person name="Neumann-Schaal M."/>
            <person name="Adenaya A."/>
            <person name="Poehlein A."/>
            <person name="Daniel R."/>
            <person name="Pertersen J."/>
            <person name="Brinkhoff T."/>
        </authorList>
    </citation>
    <scope>NUCLEOTIDE SEQUENCE [LARGE SCALE GENOMIC DNA]</scope>
    <source>
        <strain evidence="3">B14</strain>
    </source>
</reference>
<evidence type="ECO:0000313" key="2">
    <source>
        <dbReference type="EMBL" id="WVX50534.1"/>
    </source>
</evidence>
<proteinExistence type="predicted"/>
<name>A0ABZ2BWV6_9RHOB</name>
<accession>A0ABZ2BWV6</accession>
<dbReference type="Proteomes" id="UP001318682">
    <property type="component" value="Chromosome"/>
</dbReference>
<dbReference type="CDD" id="cd04186">
    <property type="entry name" value="GT_2_like_c"/>
    <property type="match status" value="1"/>
</dbReference>
<sequence length="296" mass="32593">MHDHLRIVCVTYNSAEVIAQFLSSVPADIEVVVVDNNSQDASIQIARDHGARVIEMPRNMGFGAACNRGAAGNDKEFVFFCNPDSTLTPACCALLIEAAQKHPRAGAMNPAILNGKGDLRLDRRSALISRSEYTDRRYAAPGNKDSVQVNILTGAALFCRQSAFDEVGGFDEDIFLYHEDDDLVFRMRQAGWTLRIEHGATVTHLGGKSSGTAIQGAAMKAYFIAQSRMYVERRHGVSFPGLRAWARAFVKLLSPLTVLSARKRAQALAYLNGTRRFEMSRYQEGDYMPPGSGLEK</sequence>
<feature type="domain" description="Glycosyltransferase 2-like" evidence="1">
    <location>
        <begin position="7"/>
        <end position="167"/>
    </location>
</feature>
<evidence type="ECO:0000259" key="1">
    <source>
        <dbReference type="Pfam" id="PF00535"/>
    </source>
</evidence>